<reference evidence="2" key="1">
    <citation type="journal article" date="2023" name="G3 (Bethesda)">
        <title>Genome assembly and association tests identify interacting loci associated with vigor, precocity, and sex in interspecific pistachio rootstocks.</title>
        <authorList>
            <person name="Palmer W."/>
            <person name="Jacygrad E."/>
            <person name="Sagayaradj S."/>
            <person name="Cavanaugh K."/>
            <person name="Han R."/>
            <person name="Bertier L."/>
            <person name="Beede B."/>
            <person name="Kafkas S."/>
            <person name="Golino D."/>
            <person name="Preece J."/>
            <person name="Michelmore R."/>
        </authorList>
    </citation>
    <scope>NUCLEOTIDE SEQUENCE [LARGE SCALE GENOMIC DNA]</scope>
</reference>
<evidence type="ECO:0000313" key="2">
    <source>
        <dbReference type="Proteomes" id="UP001163603"/>
    </source>
</evidence>
<dbReference type="EMBL" id="CM047748">
    <property type="protein sequence ID" value="KAJ0014361.1"/>
    <property type="molecule type" value="Genomic_DNA"/>
</dbReference>
<keyword evidence="2" id="KW-1185">Reference proteome</keyword>
<accession>A0ACC0XE96</accession>
<organism evidence="1 2">
    <name type="scientific">Pistacia integerrima</name>
    <dbReference type="NCBI Taxonomy" id="434235"/>
    <lineage>
        <taxon>Eukaryota</taxon>
        <taxon>Viridiplantae</taxon>
        <taxon>Streptophyta</taxon>
        <taxon>Embryophyta</taxon>
        <taxon>Tracheophyta</taxon>
        <taxon>Spermatophyta</taxon>
        <taxon>Magnoliopsida</taxon>
        <taxon>eudicotyledons</taxon>
        <taxon>Gunneridae</taxon>
        <taxon>Pentapetalae</taxon>
        <taxon>rosids</taxon>
        <taxon>malvids</taxon>
        <taxon>Sapindales</taxon>
        <taxon>Anacardiaceae</taxon>
        <taxon>Pistacia</taxon>
    </lineage>
</organism>
<evidence type="ECO:0000313" key="1">
    <source>
        <dbReference type="EMBL" id="KAJ0014361.1"/>
    </source>
</evidence>
<sequence length="333" mass="36977">MTKSSFKIEHDFRGLNAVYGVVLRVVAGGVGEEANSATAEVAVFRLTNGKPDMYMLSREIGARAGRYLIISVCKCCLDFWDIIGEFRMVKGWLLVQQHSRFFAHGNSFIVAMDTKLVEALYWKGVPVFDMGSHMSTLDVGWGSPSFHEMVREKAILIDSVLPFGFELLMCDKEMVWLKQTSSVSWNSKPAGENFKGLKTSAAYGTSTNETSSQKFNSPPPMGNDNLSQPTDNQSSKMANSAGSASQPTADQKIRNSQSGKSLEGSAVKEPEPLDMSEEAKAERWFQCIAQIKDISELSQIPDEDFPSIMPMRKGVKRFVVCKRKTPLERRLTS</sequence>
<protein>
    <submittedName>
        <fullName evidence="1">Uncharacterized protein</fullName>
    </submittedName>
</protein>
<dbReference type="Proteomes" id="UP001163603">
    <property type="component" value="Chromosome 13"/>
</dbReference>
<proteinExistence type="predicted"/>
<gene>
    <name evidence="1" type="ORF">Pint_21256</name>
</gene>
<name>A0ACC0XE96_9ROSI</name>
<comment type="caution">
    <text evidence="1">The sequence shown here is derived from an EMBL/GenBank/DDBJ whole genome shotgun (WGS) entry which is preliminary data.</text>
</comment>